<reference evidence="2 3" key="1">
    <citation type="submission" date="2019-07" db="EMBL/GenBank/DDBJ databases">
        <title>Diversity of Bacteria from Kongsfjorden, Arctic.</title>
        <authorList>
            <person name="Yu Y."/>
        </authorList>
    </citation>
    <scope>NUCLEOTIDE SEQUENCE [LARGE SCALE GENOMIC DNA]</scope>
    <source>
        <strain evidence="2 3">SM1928</strain>
    </source>
</reference>
<comment type="caution">
    <text evidence="2">The sequence shown here is derived from an EMBL/GenBank/DDBJ whole genome shotgun (WGS) entry which is preliminary data.</text>
</comment>
<dbReference type="EMBL" id="VNFK01000003">
    <property type="protein sequence ID" value="TVU65462.1"/>
    <property type="molecule type" value="Genomic_DNA"/>
</dbReference>
<keyword evidence="1" id="KW-0472">Membrane</keyword>
<keyword evidence="1" id="KW-1133">Transmembrane helix</keyword>
<dbReference type="RefSeq" id="WP_144648529.1">
    <property type="nucleotide sequence ID" value="NZ_VNFK01000003.1"/>
</dbReference>
<evidence type="ECO:0000313" key="2">
    <source>
        <dbReference type="EMBL" id="TVU65462.1"/>
    </source>
</evidence>
<name>A0A558H8L3_PAENT</name>
<dbReference type="Proteomes" id="UP000316500">
    <property type="component" value="Unassembled WGS sequence"/>
</dbReference>
<evidence type="ECO:0000313" key="3">
    <source>
        <dbReference type="Proteomes" id="UP000316500"/>
    </source>
</evidence>
<keyword evidence="1" id="KW-0812">Transmembrane</keyword>
<proteinExistence type="predicted"/>
<gene>
    <name evidence="2" type="ORF">FQP90_04445</name>
</gene>
<evidence type="ECO:0000256" key="1">
    <source>
        <dbReference type="SAM" id="Phobius"/>
    </source>
</evidence>
<dbReference type="OrthoDB" id="4942618at2"/>
<sequence length="112" mass="12171">MPRRIIGWTSLVAAAAAVPYVGILSILAYTGVYGMGDSLRIVAPDGQSVIVTQDDFDGDSVDIYIPNDDFHYKWVRSAPEISGWPRVEDQDCHLDSADGVLRLTCGSKTVVI</sequence>
<protein>
    <submittedName>
        <fullName evidence="2">Uncharacterized protein</fullName>
    </submittedName>
</protein>
<dbReference type="AlphaFoldDB" id="A0A558H8L3"/>
<organism evidence="2 3">
    <name type="scientific">Paenarthrobacter nitroguajacolicus</name>
    <name type="common">Arthrobacter nitroguajacolicus</name>
    <dbReference type="NCBI Taxonomy" id="211146"/>
    <lineage>
        <taxon>Bacteria</taxon>
        <taxon>Bacillati</taxon>
        <taxon>Actinomycetota</taxon>
        <taxon>Actinomycetes</taxon>
        <taxon>Micrococcales</taxon>
        <taxon>Micrococcaceae</taxon>
        <taxon>Paenarthrobacter</taxon>
    </lineage>
</organism>
<feature type="transmembrane region" description="Helical" evidence="1">
    <location>
        <begin position="6"/>
        <end position="30"/>
    </location>
</feature>
<accession>A0A558H8L3</accession>